<organism evidence="1 2">
    <name type="scientific">Flavobacterium endophyticum</name>
    <dbReference type="NCBI Taxonomy" id="1540163"/>
    <lineage>
        <taxon>Bacteria</taxon>
        <taxon>Pseudomonadati</taxon>
        <taxon>Bacteroidota</taxon>
        <taxon>Flavobacteriia</taxon>
        <taxon>Flavobacteriales</taxon>
        <taxon>Flavobacteriaceae</taxon>
        <taxon>Flavobacterium</taxon>
    </lineage>
</organism>
<accession>A0A495MAI8</accession>
<evidence type="ECO:0000313" key="2">
    <source>
        <dbReference type="Proteomes" id="UP000277579"/>
    </source>
</evidence>
<dbReference type="OrthoDB" id="2355173at2"/>
<proteinExistence type="predicted"/>
<dbReference type="RefSeq" id="WP_121376688.1">
    <property type="nucleotide sequence ID" value="NZ_RBLC01000003.1"/>
</dbReference>
<evidence type="ECO:0000313" key="1">
    <source>
        <dbReference type="EMBL" id="RKS21743.1"/>
    </source>
</evidence>
<keyword evidence="2" id="KW-1185">Reference proteome</keyword>
<protein>
    <submittedName>
        <fullName evidence="1">Uncharacterized protein</fullName>
    </submittedName>
</protein>
<sequence length="116" mass="13103">MTAEKDNWPAFDIRSWKNIPSFSGKIANESDTKNGTAVFCIKDVDFEHIPFEIELPRLAYLIDSENGDKELIVLIQAESTSRGIVIGYRSPQGGNGACFFYELELLDEKEIEKILT</sequence>
<dbReference type="AlphaFoldDB" id="A0A495MAI8"/>
<comment type="caution">
    <text evidence="1">The sequence shown here is derived from an EMBL/GenBank/DDBJ whole genome shotgun (WGS) entry which is preliminary data.</text>
</comment>
<dbReference type="EMBL" id="RBLC01000003">
    <property type="protein sequence ID" value="RKS21743.1"/>
    <property type="molecule type" value="Genomic_DNA"/>
</dbReference>
<reference evidence="1 2" key="1">
    <citation type="submission" date="2018-10" db="EMBL/GenBank/DDBJ databases">
        <title>Genomic Encyclopedia of Archaeal and Bacterial Type Strains, Phase II (KMG-II): from individual species to whole genera.</title>
        <authorList>
            <person name="Goeker M."/>
        </authorList>
    </citation>
    <scope>NUCLEOTIDE SEQUENCE [LARGE SCALE GENOMIC DNA]</scope>
    <source>
        <strain evidence="1 2">DSM 29537</strain>
    </source>
</reference>
<dbReference type="Proteomes" id="UP000277579">
    <property type="component" value="Unassembled WGS sequence"/>
</dbReference>
<name>A0A495MAI8_9FLAO</name>
<gene>
    <name evidence="1" type="ORF">CLV94_2378</name>
</gene>